<accession>A0A2S2Q108</accession>
<gene>
    <name evidence="9" type="primary">RNF216_1</name>
    <name evidence="9" type="ORF">g.16</name>
</gene>
<dbReference type="EMBL" id="GGMS01002158">
    <property type="protein sequence ID" value="MBY71361.1"/>
    <property type="molecule type" value="Transcribed_RNA"/>
</dbReference>
<evidence type="ECO:0000256" key="6">
    <source>
        <dbReference type="ARBA" id="ARBA00022786"/>
    </source>
</evidence>
<dbReference type="InterPro" id="IPR051628">
    <property type="entry name" value="LUBAC_E3_Ligases"/>
</dbReference>
<dbReference type="Gene3D" id="3.30.40.10">
    <property type="entry name" value="Zinc/RING finger domain, C3HC4 (zinc finger)"/>
    <property type="match status" value="1"/>
</dbReference>
<proteinExistence type="predicted"/>
<dbReference type="InterPro" id="IPR047545">
    <property type="entry name" value="BRcat_RBR_RNF216"/>
</dbReference>
<evidence type="ECO:0000256" key="7">
    <source>
        <dbReference type="ARBA" id="ARBA00022833"/>
    </source>
</evidence>
<feature type="domain" description="RING-type" evidence="8">
    <location>
        <begin position="290"/>
        <end position="497"/>
    </location>
</feature>
<protein>
    <submittedName>
        <fullName evidence="9">E3 ubiquitin-protein ligase</fullName>
    </submittedName>
</protein>
<evidence type="ECO:0000256" key="4">
    <source>
        <dbReference type="ARBA" id="ARBA00022737"/>
    </source>
</evidence>
<dbReference type="InterPro" id="IPR044066">
    <property type="entry name" value="TRIAD_supradom"/>
</dbReference>
<keyword evidence="3" id="KW-0479">Metal-binding</keyword>
<dbReference type="InterPro" id="IPR047546">
    <property type="entry name" value="Rcat_RBR_RNF216"/>
</dbReference>
<reference evidence="9" key="1">
    <citation type="submission" date="2018-04" db="EMBL/GenBank/DDBJ databases">
        <title>Transcriptome assembly of Sipha flava.</title>
        <authorList>
            <person name="Scully E.D."/>
            <person name="Geib S.M."/>
            <person name="Palmer N.A."/>
            <person name="Koch K."/>
            <person name="Bradshaw J."/>
            <person name="Heng-Moss T."/>
            <person name="Sarath G."/>
        </authorList>
    </citation>
    <scope>NUCLEOTIDE SEQUENCE</scope>
</reference>
<evidence type="ECO:0000256" key="2">
    <source>
        <dbReference type="ARBA" id="ARBA00022679"/>
    </source>
</evidence>
<organism evidence="9">
    <name type="scientific">Sipha flava</name>
    <name type="common">yellow sugarcane aphid</name>
    <dbReference type="NCBI Taxonomy" id="143950"/>
    <lineage>
        <taxon>Eukaryota</taxon>
        <taxon>Metazoa</taxon>
        <taxon>Ecdysozoa</taxon>
        <taxon>Arthropoda</taxon>
        <taxon>Hexapoda</taxon>
        <taxon>Insecta</taxon>
        <taxon>Pterygota</taxon>
        <taxon>Neoptera</taxon>
        <taxon>Paraneoptera</taxon>
        <taxon>Hemiptera</taxon>
        <taxon>Sternorrhyncha</taxon>
        <taxon>Aphidomorpha</taxon>
        <taxon>Aphidoidea</taxon>
        <taxon>Aphididae</taxon>
        <taxon>Sipha</taxon>
    </lineage>
</organism>
<dbReference type="Pfam" id="PF26200">
    <property type="entry name" value="Rcat_RNF216"/>
    <property type="match status" value="1"/>
</dbReference>
<evidence type="ECO:0000256" key="3">
    <source>
        <dbReference type="ARBA" id="ARBA00022723"/>
    </source>
</evidence>
<dbReference type="SUPFAM" id="SSF57850">
    <property type="entry name" value="RING/U-box"/>
    <property type="match status" value="2"/>
</dbReference>
<keyword evidence="4" id="KW-0677">Repeat</keyword>
<dbReference type="GO" id="GO:0008270">
    <property type="term" value="F:zinc ion binding"/>
    <property type="evidence" value="ECO:0007669"/>
    <property type="project" value="UniProtKB-KW"/>
</dbReference>
<evidence type="ECO:0000313" key="9">
    <source>
        <dbReference type="EMBL" id="MBY71361.1"/>
    </source>
</evidence>
<dbReference type="PANTHER" id="PTHR22770:SF47">
    <property type="entry name" value="E3 UBIQUITIN-PROTEIN LIGASE RNF216"/>
    <property type="match status" value="1"/>
</dbReference>
<dbReference type="OrthoDB" id="10009520at2759"/>
<dbReference type="AlphaFoldDB" id="A0A2S2Q108"/>
<evidence type="ECO:0000256" key="5">
    <source>
        <dbReference type="ARBA" id="ARBA00022771"/>
    </source>
</evidence>
<dbReference type="CDD" id="cd20339">
    <property type="entry name" value="BRcat_RBR_RNF216"/>
    <property type="match status" value="1"/>
</dbReference>
<dbReference type="CDD" id="cd20353">
    <property type="entry name" value="Rcat_RBR_RNF216"/>
    <property type="match status" value="1"/>
</dbReference>
<keyword evidence="7" id="KW-0862">Zinc</keyword>
<sequence>MDCFLDLNVIPRYDKLSDCLNYPKFSNFGWEILYTNYKANMIRILDFEDHKDISRLCLLLKLDLSKNNLIDTLSELHSYNLRQPLSAIRCTNDLKELFPNADPIYLDIVGEVFSNNITGLNEFLDKVATNIISYPRITGYNEKLKTLKIIQSLTVNFNVKDFLKLCPDPVNYFKNLNRNIKKNHYIEESMSYLSYKFRNVSMEMLKNVFYYNEYNLSNTVEDLLTLNQNNLKYTRKLFEKPKPFNFKSSDNIDLVTEIAFIDNKDNILRYIQSEKNIRTRKFIEAKSSNQLQTCECCFNDELLSTEINFCQAGHTFCLSCIKKGVEIIVSEGKLNFKCFANCNEEFSLIMIKNVVDNKLYQHIIKMKQMQEIKAANIEGLETCAFCDYSVILSRNIKTIKCLNPECLKETCRECRGENHFPLKCNELEEKDPEVQVRIMIENKMSDVLIRTCYYCNCKFIKDAGCNQMKCTCGKNMCYICKKPVDSSYNHFYHNIVVENKCPLFVDENIVHTAAVEAAARLILKELKVKNPRLLRKIDITKILPEIKKTKTSKLVDTSSAEVIKLIALIIGQNEEDVKNLKDMRSMEPLEKKNKATN</sequence>
<keyword evidence="5" id="KW-0863">Zinc-finger</keyword>
<dbReference type="Gene3D" id="1.20.120.1750">
    <property type="match status" value="1"/>
</dbReference>
<keyword evidence="6" id="KW-0833">Ubl conjugation pathway</keyword>
<evidence type="ECO:0000259" key="8">
    <source>
        <dbReference type="PROSITE" id="PS51873"/>
    </source>
</evidence>
<dbReference type="PROSITE" id="PS51873">
    <property type="entry name" value="TRIAD"/>
    <property type="match status" value="1"/>
</dbReference>
<dbReference type="InterPro" id="IPR013083">
    <property type="entry name" value="Znf_RING/FYVE/PHD"/>
</dbReference>
<comment type="pathway">
    <text evidence="1">Protein modification; protein ubiquitination.</text>
</comment>
<keyword evidence="2" id="KW-0808">Transferase</keyword>
<evidence type="ECO:0000256" key="1">
    <source>
        <dbReference type="ARBA" id="ARBA00004906"/>
    </source>
</evidence>
<name>A0A2S2Q108_9HEMI</name>
<dbReference type="PANTHER" id="PTHR22770">
    <property type="entry name" value="UBIQUITIN CONJUGATING ENZYME 7 INTERACTING PROTEIN-RELATED"/>
    <property type="match status" value="1"/>
</dbReference>
<dbReference type="GO" id="GO:0016740">
    <property type="term" value="F:transferase activity"/>
    <property type="evidence" value="ECO:0007669"/>
    <property type="project" value="UniProtKB-KW"/>
</dbReference>